<dbReference type="EMBL" id="QUSF01000002">
    <property type="protein sequence ID" value="RLW12137.1"/>
    <property type="molecule type" value="Genomic_DNA"/>
</dbReference>
<name>A0A3L8SZF6_CHLGU</name>
<accession>A0A3L8SZF6</accession>
<feature type="region of interest" description="Disordered" evidence="1">
    <location>
        <begin position="425"/>
        <end position="454"/>
    </location>
</feature>
<feature type="compositionally biased region" description="Basic and acidic residues" evidence="1">
    <location>
        <begin position="440"/>
        <end position="454"/>
    </location>
</feature>
<reference evidence="2 3" key="1">
    <citation type="journal article" date="2018" name="Proc. R. Soc. B">
        <title>A non-coding region near Follistatin controls head colour polymorphism in the Gouldian finch.</title>
        <authorList>
            <person name="Toomey M.B."/>
            <person name="Marques C.I."/>
            <person name="Andrade P."/>
            <person name="Araujo P.M."/>
            <person name="Sabatino S."/>
            <person name="Gazda M.A."/>
            <person name="Afonso S."/>
            <person name="Lopes R.J."/>
            <person name="Corbo J.C."/>
            <person name="Carneiro M."/>
        </authorList>
    </citation>
    <scope>NUCLEOTIDE SEQUENCE [LARGE SCALE GENOMIC DNA]</scope>
    <source>
        <strain evidence="2">Red01</strain>
        <tissue evidence="2">Muscle</tissue>
    </source>
</reference>
<protein>
    <submittedName>
        <fullName evidence="2">Uncharacterized protein</fullName>
    </submittedName>
</protein>
<feature type="non-terminal residue" evidence="2">
    <location>
        <position position="454"/>
    </location>
</feature>
<evidence type="ECO:0000313" key="2">
    <source>
        <dbReference type="EMBL" id="RLW12137.1"/>
    </source>
</evidence>
<feature type="region of interest" description="Disordered" evidence="1">
    <location>
        <begin position="339"/>
        <end position="370"/>
    </location>
</feature>
<dbReference type="Proteomes" id="UP000276834">
    <property type="component" value="Unassembled WGS sequence"/>
</dbReference>
<feature type="compositionally biased region" description="Acidic residues" evidence="1">
    <location>
        <begin position="225"/>
        <end position="240"/>
    </location>
</feature>
<feature type="region of interest" description="Disordered" evidence="1">
    <location>
        <begin position="215"/>
        <end position="255"/>
    </location>
</feature>
<keyword evidence="3" id="KW-1185">Reference proteome</keyword>
<gene>
    <name evidence="2" type="ORF">DV515_00000704</name>
</gene>
<comment type="caution">
    <text evidence="2">The sequence shown here is derived from an EMBL/GenBank/DDBJ whole genome shotgun (WGS) entry which is preliminary data.</text>
</comment>
<organism evidence="2 3">
    <name type="scientific">Chloebia gouldiae</name>
    <name type="common">Gouldian finch</name>
    <name type="synonym">Erythrura gouldiae</name>
    <dbReference type="NCBI Taxonomy" id="44316"/>
    <lineage>
        <taxon>Eukaryota</taxon>
        <taxon>Metazoa</taxon>
        <taxon>Chordata</taxon>
        <taxon>Craniata</taxon>
        <taxon>Vertebrata</taxon>
        <taxon>Euteleostomi</taxon>
        <taxon>Archelosauria</taxon>
        <taxon>Archosauria</taxon>
        <taxon>Dinosauria</taxon>
        <taxon>Saurischia</taxon>
        <taxon>Theropoda</taxon>
        <taxon>Coelurosauria</taxon>
        <taxon>Aves</taxon>
        <taxon>Neognathae</taxon>
        <taxon>Neoaves</taxon>
        <taxon>Telluraves</taxon>
        <taxon>Australaves</taxon>
        <taxon>Passeriformes</taxon>
        <taxon>Passeroidea</taxon>
        <taxon>Passeridae</taxon>
        <taxon>Chloebia</taxon>
    </lineage>
</organism>
<dbReference type="AlphaFoldDB" id="A0A3L8SZF6"/>
<evidence type="ECO:0000256" key="1">
    <source>
        <dbReference type="SAM" id="MobiDB-lite"/>
    </source>
</evidence>
<feature type="compositionally biased region" description="Polar residues" evidence="1">
    <location>
        <begin position="339"/>
        <end position="349"/>
    </location>
</feature>
<proteinExistence type="predicted"/>
<sequence length="454" mass="50290">MADPLRCPRMSLWLRTKQGKLIFVKPSSDVPGVAKGFSSVSQMNGRHVETASRSNGELYVSTLLYHKYLCQLSLAWRPTGHLCKSLQLPPQLMQLGAAPAVLQELPPSLKIVYADQQLIWETNPRKSHEVMASKMGIAELTIATFSAKIACYSHSFTFAFNFKAVDLYIICKKVTTAQNKSVVRLGAPNVGMHPKAPQDGTAGRAWTQTEIWGTAGTGLIQRREEEEEDEDEEKNEEENENKEPQTHNSSKAAGFWSRTLKTESAVTDSIPWPGAAAGCAHTAELAVTELLVSIAASTTEKPWLSPHPANLHMMEGSWERRGTKLKLTTIPTVEPMKQNVQNKAATTDQGADESEHSPQTKTYRKSSCKTGGLSKLRSYGASALLGMSSVNGHIRQGQRTEWVRSQILEEHPAEQNWQPLHKWLLGPGQTSRQTRSNRIRSGESVEDGQRGRRI</sequence>
<evidence type="ECO:0000313" key="3">
    <source>
        <dbReference type="Proteomes" id="UP000276834"/>
    </source>
</evidence>